<keyword evidence="2" id="KW-1133">Transmembrane helix</keyword>
<feature type="region of interest" description="Disordered" evidence="1">
    <location>
        <begin position="1"/>
        <end position="23"/>
    </location>
</feature>
<comment type="caution">
    <text evidence="4">The sequence shown here is derived from an EMBL/GenBank/DDBJ whole genome shotgun (WGS) entry which is preliminary data.</text>
</comment>
<protein>
    <submittedName>
        <fullName evidence="4">LytR C-terminal domain-containing protein</fullName>
    </submittedName>
</protein>
<name>A0ABW0FEW3_9MICO</name>
<evidence type="ECO:0000256" key="2">
    <source>
        <dbReference type="SAM" id="Phobius"/>
    </source>
</evidence>
<evidence type="ECO:0000313" key="5">
    <source>
        <dbReference type="Proteomes" id="UP001595937"/>
    </source>
</evidence>
<dbReference type="Pfam" id="PF13399">
    <property type="entry name" value="LytR_C"/>
    <property type="match status" value="1"/>
</dbReference>
<keyword evidence="2" id="KW-0812">Transmembrane</keyword>
<keyword evidence="2" id="KW-0472">Membrane</keyword>
<evidence type="ECO:0000259" key="3">
    <source>
        <dbReference type="Pfam" id="PF13399"/>
    </source>
</evidence>
<feature type="transmembrane region" description="Helical" evidence="2">
    <location>
        <begin position="36"/>
        <end position="55"/>
    </location>
</feature>
<dbReference type="Gene3D" id="3.30.70.2390">
    <property type="match status" value="1"/>
</dbReference>
<dbReference type="InterPro" id="IPR027381">
    <property type="entry name" value="LytR/CpsA/Psr_C"/>
</dbReference>
<dbReference type="Proteomes" id="UP001595937">
    <property type="component" value="Unassembled WGS sequence"/>
</dbReference>
<evidence type="ECO:0000313" key="4">
    <source>
        <dbReference type="EMBL" id="MFC5297743.1"/>
    </source>
</evidence>
<organism evidence="4 5">
    <name type="scientific">Brachybacterium tyrofermentans</name>
    <dbReference type="NCBI Taxonomy" id="47848"/>
    <lineage>
        <taxon>Bacteria</taxon>
        <taxon>Bacillati</taxon>
        <taxon>Actinomycetota</taxon>
        <taxon>Actinomycetes</taxon>
        <taxon>Micrococcales</taxon>
        <taxon>Dermabacteraceae</taxon>
        <taxon>Brachybacterium</taxon>
    </lineage>
</organism>
<evidence type="ECO:0000256" key="1">
    <source>
        <dbReference type="SAM" id="MobiDB-lite"/>
    </source>
</evidence>
<dbReference type="GeneID" id="303295725"/>
<sequence>MSTSHRDAHPYGRSADDVRRREQRVRRTRQLRATQLGIFSLLALLLIGVGVYAVGQFREPVQEPGVIGATSATEESTGLTCPEPGAVPLPPKSVTVTVLNGTGRGGLAGDITEQLAERGFAVGDAGNTKKASGAATVVYGPKGYLAAQSVQAQVPDAALQLDEREDETVDLLLGNGFSTLVEQKDATVALEEPVEIPEGCPTS</sequence>
<feature type="domain" description="LytR/CpsA/Psr regulator C-terminal" evidence="3">
    <location>
        <begin position="93"/>
        <end position="177"/>
    </location>
</feature>
<dbReference type="RefSeq" id="WP_343921999.1">
    <property type="nucleotide sequence ID" value="NZ_BAAAIR010000006.1"/>
</dbReference>
<reference evidence="5" key="1">
    <citation type="journal article" date="2019" name="Int. J. Syst. Evol. Microbiol.">
        <title>The Global Catalogue of Microorganisms (GCM) 10K type strain sequencing project: providing services to taxonomists for standard genome sequencing and annotation.</title>
        <authorList>
            <consortium name="The Broad Institute Genomics Platform"/>
            <consortium name="The Broad Institute Genome Sequencing Center for Infectious Disease"/>
            <person name="Wu L."/>
            <person name="Ma J."/>
        </authorList>
    </citation>
    <scope>NUCLEOTIDE SEQUENCE [LARGE SCALE GENOMIC DNA]</scope>
    <source>
        <strain evidence="5">CGMCC 1.16455</strain>
    </source>
</reference>
<proteinExistence type="predicted"/>
<keyword evidence="5" id="KW-1185">Reference proteome</keyword>
<accession>A0ABW0FEW3</accession>
<dbReference type="EMBL" id="JBHSLN010000022">
    <property type="protein sequence ID" value="MFC5297743.1"/>
    <property type="molecule type" value="Genomic_DNA"/>
</dbReference>
<feature type="compositionally biased region" description="Basic and acidic residues" evidence="1">
    <location>
        <begin position="1"/>
        <end position="20"/>
    </location>
</feature>
<gene>
    <name evidence="4" type="ORF">ACFPK8_09505</name>
</gene>